<dbReference type="CDD" id="cd00338">
    <property type="entry name" value="Ser_Recombinase"/>
    <property type="match status" value="1"/>
</dbReference>
<feature type="domain" description="Recombinase" evidence="3">
    <location>
        <begin position="151"/>
        <end position="287"/>
    </location>
</feature>
<dbReference type="InterPro" id="IPR050639">
    <property type="entry name" value="SSR_resolvase"/>
</dbReference>
<evidence type="ECO:0000259" key="3">
    <source>
        <dbReference type="PROSITE" id="PS51737"/>
    </source>
</evidence>
<dbReference type="PROSITE" id="PS51737">
    <property type="entry name" value="RECOMBINASE_DNA_BIND"/>
    <property type="match status" value="1"/>
</dbReference>
<sequence>MKRAAIYARYSTDLQNDQSVEDQFRLCRAHAERLGLNVVREFSDRAKSGASMLGRPGLANLIQAADRAEFDVLVSEAPDRISRDIADLAHIHKTLKFRGVEMNCVNGGAMDTVQIGMYGVIGQMQREEGAKKVKRGMVGVVRSGRNPGGKAYGYRPIFGRKGELEIVEDEAATVRRIYELYAGGRAPRSIAAILNEENVPAPRGERWNASTINGSGQRGNGILRNPIYAGRIVWNRIHMVKDPSTGRRISRVNPESEQEEVAAPHLQIVDSGLFDIVQQRKEATGGADRAKGPRSKRILSGLLRCGGCGGGMALVGPDRSGNRIQCSTFRESGTCKNNRRYYVERIETEVVDGLRRQFADTSIIEAYVEAYQVEQKRLRGDAQRARANAQRALQEAKDGITKIVEKISKGLIEDDEAAALLAPLRAERDRQKAILETTEEPPNVIEIQPKAVKRFRENIESLAQIVREKDGEASPEIAAPFRQLVAAVVINPTEKGQPYEINIKGYLSSLIDSELSVIKMVAEEGFEPPTQGL</sequence>
<protein>
    <submittedName>
        <fullName evidence="4">Recombinase family protein</fullName>
    </submittedName>
</protein>
<dbReference type="InterPro" id="IPR036162">
    <property type="entry name" value="Resolvase-like_N_sf"/>
</dbReference>
<dbReference type="GO" id="GO:0003677">
    <property type="term" value="F:DNA binding"/>
    <property type="evidence" value="ECO:0007669"/>
    <property type="project" value="InterPro"/>
</dbReference>
<feature type="coiled-coil region" evidence="1">
    <location>
        <begin position="368"/>
        <end position="395"/>
    </location>
</feature>
<dbReference type="GO" id="GO:0000150">
    <property type="term" value="F:DNA strand exchange activity"/>
    <property type="evidence" value="ECO:0007669"/>
    <property type="project" value="InterPro"/>
</dbReference>
<dbReference type="AlphaFoldDB" id="A0A508WWH6"/>
<dbReference type="Proteomes" id="UP000507954">
    <property type="component" value="Unassembled WGS sequence"/>
</dbReference>
<reference evidence="4" key="1">
    <citation type="submission" date="2019-06" db="EMBL/GenBank/DDBJ databases">
        <authorList>
            <person name="Le Quere A."/>
            <person name="Colella S."/>
        </authorList>
    </citation>
    <scope>NUCLEOTIDE SEQUENCE</scope>
    <source>
        <strain evidence="4">EmedicaeMD41</strain>
    </source>
</reference>
<dbReference type="PANTHER" id="PTHR30461">
    <property type="entry name" value="DNA-INVERTASE FROM LAMBDOID PROPHAGE"/>
    <property type="match status" value="1"/>
</dbReference>
<dbReference type="SMART" id="SM00857">
    <property type="entry name" value="Resolvase"/>
    <property type="match status" value="1"/>
</dbReference>
<dbReference type="EMBL" id="CABFNB010000097">
    <property type="protein sequence ID" value="VTZ61803.1"/>
    <property type="molecule type" value="Genomic_DNA"/>
</dbReference>
<keyword evidence="1" id="KW-0175">Coiled coil</keyword>
<proteinExistence type="predicted"/>
<dbReference type="InterPro" id="IPR038109">
    <property type="entry name" value="DNA_bind_recomb_sf"/>
</dbReference>
<evidence type="ECO:0000256" key="1">
    <source>
        <dbReference type="SAM" id="Coils"/>
    </source>
</evidence>
<dbReference type="InterPro" id="IPR025827">
    <property type="entry name" value="Zn_ribbon_recom_dom"/>
</dbReference>
<dbReference type="InterPro" id="IPR011109">
    <property type="entry name" value="DNA_bind_recombinase_dom"/>
</dbReference>
<dbReference type="SUPFAM" id="SSF53041">
    <property type="entry name" value="Resolvase-like"/>
    <property type="match status" value="1"/>
</dbReference>
<evidence type="ECO:0000259" key="2">
    <source>
        <dbReference type="PROSITE" id="PS51736"/>
    </source>
</evidence>
<feature type="domain" description="Resolvase/invertase-type recombinase catalytic" evidence="2">
    <location>
        <begin position="3"/>
        <end position="100"/>
    </location>
</feature>
<dbReference type="Gene3D" id="3.90.1750.20">
    <property type="entry name" value="Putative Large Serine Recombinase, Chain B, Domain 2"/>
    <property type="match status" value="1"/>
</dbReference>
<gene>
    <name evidence="4" type="ORF">EMEDMD4_310052</name>
</gene>
<dbReference type="Pfam" id="PF13408">
    <property type="entry name" value="Zn_ribbon_recom"/>
    <property type="match status" value="1"/>
</dbReference>
<dbReference type="Gene3D" id="3.40.50.1390">
    <property type="entry name" value="Resolvase, N-terminal catalytic domain"/>
    <property type="match status" value="1"/>
</dbReference>
<dbReference type="InterPro" id="IPR006119">
    <property type="entry name" value="Resolv_N"/>
</dbReference>
<accession>A0A508WWH6</accession>
<dbReference type="Pfam" id="PF00239">
    <property type="entry name" value="Resolvase"/>
    <property type="match status" value="1"/>
</dbReference>
<evidence type="ECO:0000313" key="4">
    <source>
        <dbReference type="EMBL" id="VTZ61803.1"/>
    </source>
</evidence>
<organism evidence="4">
    <name type="scientific">Sinorhizobium medicae</name>
    <dbReference type="NCBI Taxonomy" id="110321"/>
    <lineage>
        <taxon>Bacteria</taxon>
        <taxon>Pseudomonadati</taxon>
        <taxon>Pseudomonadota</taxon>
        <taxon>Alphaproteobacteria</taxon>
        <taxon>Hyphomicrobiales</taxon>
        <taxon>Rhizobiaceae</taxon>
        <taxon>Sinorhizobium/Ensifer group</taxon>
        <taxon>Sinorhizobium</taxon>
    </lineage>
</organism>
<name>A0A508WWH6_9HYPH</name>
<dbReference type="RefSeq" id="WP_180161818.1">
    <property type="nucleotide sequence ID" value="NZ_CABFNB010000097.1"/>
</dbReference>
<dbReference type="PROSITE" id="PS51736">
    <property type="entry name" value="RECOMBINASES_3"/>
    <property type="match status" value="1"/>
</dbReference>
<dbReference type="PANTHER" id="PTHR30461:SF23">
    <property type="entry name" value="DNA RECOMBINASE-RELATED"/>
    <property type="match status" value="1"/>
</dbReference>
<dbReference type="Pfam" id="PF07508">
    <property type="entry name" value="Recombinase"/>
    <property type="match status" value="1"/>
</dbReference>